<dbReference type="Proteomes" id="UP000185696">
    <property type="component" value="Unassembled WGS sequence"/>
</dbReference>
<reference evidence="3 4" key="1">
    <citation type="submission" date="2016-12" db="EMBL/GenBank/DDBJ databases">
        <title>The draft genome sequence of Actinophytocola xinjiangensis.</title>
        <authorList>
            <person name="Wang W."/>
            <person name="Yuan L."/>
        </authorList>
    </citation>
    <scope>NUCLEOTIDE SEQUENCE [LARGE SCALE GENOMIC DNA]</scope>
    <source>
        <strain evidence="3 4">CGMCC 4.4663</strain>
    </source>
</reference>
<accession>A0A7Z0WJJ8</accession>
<gene>
    <name evidence="3" type="ORF">BLA60_30760</name>
</gene>
<dbReference type="InterPro" id="IPR049082">
    <property type="entry name" value="T7SS_signal"/>
</dbReference>
<name>A0A7Z0WJJ8_9PSEU</name>
<dbReference type="RefSeq" id="WP_075136530.1">
    <property type="nucleotide sequence ID" value="NZ_MSIF01000020.1"/>
</dbReference>
<evidence type="ECO:0000313" key="4">
    <source>
        <dbReference type="Proteomes" id="UP000185696"/>
    </source>
</evidence>
<protein>
    <recommendedName>
        <fullName evidence="2">Putative T7SS secretion signal domain-containing protein</fullName>
    </recommendedName>
</protein>
<organism evidence="3 4">
    <name type="scientific">Actinophytocola xinjiangensis</name>
    <dbReference type="NCBI Taxonomy" id="485602"/>
    <lineage>
        <taxon>Bacteria</taxon>
        <taxon>Bacillati</taxon>
        <taxon>Actinomycetota</taxon>
        <taxon>Actinomycetes</taxon>
        <taxon>Pseudonocardiales</taxon>
        <taxon>Pseudonocardiaceae</taxon>
    </lineage>
</organism>
<evidence type="ECO:0000313" key="3">
    <source>
        <dbReference type="EMBL" id="OLF06649.1"/>
    </source>
</evidence>
<dbReference type="Pfam" id="PF21725">
    <property type="entry name" value="T7SS_signal"/>
    <property type="match status" value="1"/>
</dbReference>
<feature type="compositionally biased region" description="Acidic residues" evidence="1">
    <location>
        <begin position="210"/>
        <end position="219"/>
    </location>
</feature>
<comment type="caution">
    <text evidence="3">The sequence shown here is derived from an EMBL/GenBank/DDBJ whole genome shotgun (WGS) entry which is preliminary data.</text>
</comment>
<dbReference type="OrthoDB" id="5194739at2"/>
<sequence>MAAELGETTDRTALVPGSPETVHGAASTLTTRGATLEAIGEAIGRVDTPGWFGEACSAFWDTFGQEKANWFTAADALTSAGTTLTGYAETLSWAQDQAQEAIDLWEQGEAATATARTSYNETLAEYRSMGLPDTELAPFDDPGTAKRTEAQTILTEARTTLVEAGDSAAAALRAGAGGEAGAPEWLATASQVAQDAIDEFGLSVTQDSWDIGDDGPVGDDDMRQWGDDTGDDDDQNKGPNWSVALWEAGADVALWEANAEGEIQLGDATLSGSAGVQFLSAEAGAEFSIGSDGLTMGANAGAYLLQANAEGSIQYGILEAGASGEVMVGAEASGDLSIGADGLHAGGEAFAGAKAEGTLSGDVGGVGGAITGEAWAGVGVAADLDIGMEDGKFVIGGELGAAIGVGGSISPEITIDPGEVVDTVSDAADAVGDIAGDVGDWAGDTFGGLF</sequence>
<keyword evidence="4" id="KW-1185">Reference proteome</keyword>
<feature type="region of interest" description="Disordered" evidence="1">
    <location>
        <begin position="206"/>
        <end position="238"/>
    </location>
</feature>
<proteinExistence type="predicted"/>
<dbReference type="EMBL" id="MSIF01000020">
    <property type="protein sequence ID" value="OLF06649.1"/>
    <property type="molecule type" value="Genomic_DNA"/>
</dbReference>
<evidence type="ECO:0000256" key="1">
    <source>
        <dbReference type="SAM" id="MobiDB-lite"/>
    </source>
</evidence>
<evidence type="ECO:0000259" key="2">
    <source>
        <dbReference type="Pfam" id="PF21725"/>
    </source>
</evidence>
<dbReference type="AlphaFoldDB" id="A0A7Z0WJJ8"/>
<feature type="domain" description="Putative T7SS secretion signal" evidence="2">
    <location>
        <begin position="4"/>
        <end position="175"/>
    </location>
</feature>